<dbReference type="RefSeq" id="WP_013639509.1">
    <property type="nucleotide sequence ID" value="NC_015186.1"/>
</dbReference>
<dbReference type="EMBL" id="AP012035">
    <property type="protein sequence ID" value="BAJ79957.1"/>
    <property type="molecule type" value="Genomic_DNA"/>
</dbReference>
<dbReference type="Proteomes" id="UP000007100">
    <property type="component" value="Chromosome"/>
</dbReference>
<reference evidence="1 2" key="1">
    <citation type="submission" date="2010-12" db="EMBL/GenBank/DDBJ databases">
        <title>Whole genome sequence of Acidiphilium multivorum AIU301.</title>
        <authorList>
            <person name="Narita-Yamada S."/>
            <person name="Nakamura S."/>
            <person name="Ito N."/>
            <person name="Takarada H."/>
            <person name="Katano Y."/>
            <person name="Nakazawa H."/>
            <person name="Hosoyama A."/>
            <person name="Yamada R."/>
            <person name="Fujita N."/>
        </authorList>
    </citation>
    <scope>NUCLEOTIDE SEQUENCE [LARGE SCALE GENOMIC DNA]</scope>
    <source>
        <strain evidence="2">DSM 11245 / JCM 8867 / AIU301</strain>
    </source>
</reference>
<evidence type="ECO:0000313" key="1">
    <source>
        <dbReference type="EMBL" id="BAJ79957.1"/>
    </source>
</evidence>
<proteinExistence type="predicted"/>
<organism evidence="1 2">
    <name type="scientific">Acidiphilium multivorum (strain DSM 11245 / JCM 8867 / NBRC 100883 / AIU 301)</name>
    <dbReference type="NCBI Taxonomy" id="926570"/>
    <lineage>
        <taxon>Bacteria</taxon>
        <taxon>Pseudomonadati</taxon>
        <taxon>Pseudomonadota</taxon>
        <taxon>Alphaproteobacteria</taxon>
        <taxon>Acetobacterales</taxon>
        <taxon>Acidocellaceae</taxon>
        <taxon>Acidiphilium</taxon>
    </lineage>
</organism>
<dbReference type="HOGENOM" id="CLU_585982_0_0_5"/>
<sequence length="493" mass="51229">MRPARLAPALCGAAILLVAIAWRRGGEYDEFYSVFLVAGHPRPDWPALPFGAGAARAFYRGHAGFGAIATGLRRGDVHPPLYFWLLSLWRDALGVGLFRLRLLSVVETLGALALLGRIALRMGISPSLTIAITTLFYGFAYTGIVARDFALATLCAMAGTLLAIDAARGGSARAGFCAGALLGAACFSNYLASFTAVAVGLWLAWMTWRQWRVWLAAALGGAAFLPAGLWFFLAQAGSRRGQFPPFRLAPALGALARDQAGALLGALPREVPAAFAMPVAAVLGVGLAGLLILVLHDGRRALGRDDRALLAAGFAASPLGLLALGAAFGNQPFEMRYVWLGLPFAGLALAASLRRRPWALAASLAVGATSVAGLALSPATMQPAARMVRAAARLPAGTLVIVPFGNDGVGVPGPFVAAAPAQMHILVARAAGAAVLAAARPYPRIAVARIEADGASRALVPRLAALFKAAPCWHSVPAGPLLAVFANTCRERR</sequence>
<dbReference type="OrthoDB" id="7265336at2"/>
<accession>F0J3V1</accession>
<dbReference type="KEGG" id="amv:ACMV_06100"/>
<protein>
    <submittedName>
        <fullName evidence="1">Uncharacterized protein</fullName>
    </submittedName>
</protein>
<name>F0J3V1_ACIMA</name>
<keyword evidence="2" id="KW-1185">Reference proteome</keyword>
<evidence type="ECO:0000313" key="2">
    <source>
        <dbReference type="Proteomes" id="UP000007100"/>
    </source>
</evidence>
<dbReference type="AlphaFoldDB" id="F0J3V1"/>
<gene>
    <name evidence="1" type="ordered locus">ACMV_06100</name>
</gene>